<organism evidence="2">
    <name type="scientific">marine sediment metagenome</name>
    <dbReference type="NCBI Taxonomy" id="412755"/>
    <lineage>
        <taxon>unclassified sequences</taxon>
        <taxon>metagenomes</taxon>
        <taxon>ecological metagenomes</taxon>
    </lineage>
</organism>
<name>X0TF28_9ZZZZ</name>
<gene>
    <name evidence="2" type="ORF">S01H1_30518</name>
</gene>
<evidence type="ECO:0000313" key="2">
    <source>
        <dbReference type="EMBL" id="GAF85911.1"/>
    </source>
</evidence>
<accession>X0TF28</accession>
<evidence type="ECO:0000256" key="1">
    <source>
        <dbReference type="SAM" id="MobiDB-lite"/>
    </source>
</evidence>
<dbReference type="EMBL" id="BARS01018786">
    <property type="protein sequence ID" value="GAF85911.1"/>
    <property type="molecule type" value="Genomic_DNA"/>
</dbReference>
<dbReference type="AlphaFoldDB" id="X0TF28"/>
<protein>
    <submittedName>
        <fullName evidence="2">Uncharacterized protein</fullName>
    </submittedName>
</protein>
<feature type="region of interest" description="Disordered" evidence="1">
    <location>
        <begin position="1"/>
        <end position="21"/>
    </location>
</feature>
<sequence>RVVQTTEGRLPPQPRGRGRPPDVEIEQWIRTLQGIWLDVFDGRFRTSRNFLTGRSTGPQVRFLHTCCQELSQRLQSGGDALSRFRGWDRPAELQSVTEALGTLTMDAIEHRARRSPWHEILRGLDEDPVLPPLDADIDAEDGNDDAE</sequence>
<comment type="caution">
    <text evidence="2">The sequence shown here is derived from an EMBL/GenBank/DDBJ whole genome shotgun (WGS) entry which is preliminary data.</text>
</comment>
<reference evidence="2" key="1">
    <citation type="journal article" date="2014" name="Front. Microbiol.">
        <title>High frequency of phylogenetically diverse reductive dehalogenase-homologous genes in deep subseafloor sedimentary metagenomes.</title>
        <authorList>
            <person name="Kawai M."/>
            <person name="Futagami T."/>
            <person name="Toyoda A."/>
            <person name="Takaki Y."/>
            <person name="Nishi S."/>
            <person name="Hori S."/>
            <person name="Arai W."/>
            <person name="Tsubouchi T."/>
            <person name="Morono Y."/>
            <person name="Uchiyama I."/>
            <person name="Ito T."/>
            <person name="Fujiyama A."/>
            <person name="Inagaki F."/>
            <person name="Takami H."/>
        </authorList>
    </citation>
    <scope>NUCLEOTIDE SEQUENCE</scope>
    <source>
        <strain evidence="2">Expedition CK06-06</strain>
    </source>
</reference>
<proteinExistence type="predicted"/>
<feature type="non-terminal residue" evidence="2">
    <location>
        <position position="1"/>
    </location>
</feature>